<dbReference type="AlphaFoldDB" id="A0A101SK59"/>
<evidence type="ECO:0000313" key="2">
    <source>
        <dbReference type="Proteomes" id="UP000052982"/>
    </source>
</evidence>
<gene>
    <name evidence="1" type="ORF">AQJ64_42650</name>
</gene>
<reference evidence="1 2" key="1">
    <citation type="submission" date="2015-10" db="EMBL/GenBank/DDBJ databases">
        <title>Draft genome sequence of Streptomyces griseoruber DSM 40281, type strain for the species Streptomyces griseoruber.</title>
        <authorList>
            <person name="Ruckert C."/>
            <person name="Winkler A."/>
            <person name="Kalinowski J."/>
            <person name="Kampfer P."/>
            <person name="Glaeser S."/>
        </authorList>
    </citation>
    <scope>NUCLEOTIDE SEQUENCE [LARGE SCALE GENOMIC DNA]</scope>
    <source>
        <strain evidence="1 2">DSM 40281</strain>
    </source>
</reference>
<dbReference type="EMBL" id="LMWW01000080">
    <property type="protein sequence ID" value="KUN75411.1"/>
    <property type="molecule type" value="Genomic_DNA"/>
</dbReference>
<evidence type="ECO:0000313" key="1">
    <source>
        <dbReference type="EMBL" id="KUN75411.1"/>
    </source>
</evidence>
<keyword evidence="2" id="KW-1185">Reference proteome</keyword>
<name>A0A101SK59_9ACTN</name>
<sequence length="78" mass="8663">MGRTDLPRGLVVAAERNVPTTLVRRTRSSVATGVVMARFMEATPALFTRTSSRPWRVRICRNSRLTAGSSATSRQTWV</sequence>
<proteinExistence type="predicted"/>
<organism evidence="1 2">
    <name type="scientific">Streptomyces griseoruber</name>
    <dbReference type="NCBI Taxonomy" id="1943"/>
    <lineage>
        <taxon>Bacteria</taxon>
        <taxon>Bacillati</taxon>
        <taxon>Actinomycetota</taxon>
        <taxon>Actinomycetes</taxon>
        <taxon>Kitasatosporales</taxon>
        <taxon>Streptomycetaceae</taxon>
        <taxon>Streptomyces</taxon>
    </lineage>
</organism>
<accession>A0A101SK59</accession>
<comment type="caution">
    <text evidence="1">The sequence shown here is derived from an EMBL/GenBank/DDBJ whole genome shotgun (WGS) entry which is preliminary data.</text>
</comment>
<protein>
    <submittedName>
        <fullName evidence="1">Uncharacterized protein</fullName>
    </submittedName>
</protein>
<dbReference type="Proteomes" id="UP000052982">
    <property type="component" value="Unassembled WGS sequence"/>
</dbReference>